<feature type="compositionally biased region" description="Polar residues" evidence="1">
    <location>
        <begin position="78"/>
        <end position="88"/>
    </location>
</feature>
<proteinExistence type="predicted"/>
<dbReference type="Proteomes" id="UP001295444">
    <property type="component" value="Chromosome 04"/>
</dbReference>
<keyword evidence="3" id="KW-1185">Reference proteome</keyword>
<evidence type="ECO:0000256" key="1">
    <source>
        <dbReference type="SAM" id="MobiDB-lite"/>
    </source>
</evidence>
<feature type="compositionally biased region" description="Polar residues" evidence="1">
    <location>
        <begin position="39"/>
        <end position="51"/>
    </location>
</feature>
<evidence type="ECO:0000313" key="3">
    <source>
        <dbReference type="Proteomes" id="UP001295444"/>
    </source>
</evidence>
<dbReference type="EMBL" id="OW240915">
    <property type="protein sequence ID" value="CAH2284388.1"/>
    <property type="molecule type" value="Genomic_DNA"/>
</dbReference>
<gene>
    <name evidence="2" type="ORF">PECUL_23A013788</name>
</gene>
<protein>
    <submittedName>
        <fullName evidence="2">Uncharacterized protein</fullName>
    </submittedName>
</protein>
<name>A0AAD1W2Q3_PELCU</name>
<organism evidence="2 3">
    <name type="scientific">Pelobates cultripes</name>
    <name type="common">Western spadefoot toad</name>
    <dbReference type="NCBI Taxonomy" id="61616"/>
    <lineage>
        <taxon>Eukaryota</taxon>
        <taxon>Metazoa</taxon>
        <taxon>Chordata</taxon>
        <taxon>Craniata</taxon>
        <taxon>Vertebrata</taxon>
        <taxon>Euteleostomi</taxon>
        <taxon>Amphibia</taxon>
        <taxon>Batrachia</taxon>
        <taxon>Anura</taxon>
        <taxon>Pelobatoidea</taxon>
        <taxon>Pelobatidae</taxon>
        <taxon>Pelobates</taxon>
    </lineage>
</organism>
<feature type="compositionally biased region" description="Basic and acidic residues" evidence="1">
    <location>
        <begin position="57"/>
        <end position="73"/>
    </location>
</feature>
<accession>A0AAD1W2Q3</accession>
<sequence>MADSHQLQGHPSDYIEIFLQRLEAHFNAFWTKLEAKTAASQMQTPGEQDSVNECMEEERGDKEAQSSDTRLVEISEGAHSQDTASVWDSDSKRGAWVKPPNKPGCIEGAVLLLLF</sequence>
<feature type="region of interest" description="Disordered" evidence="1">
    <location>
        <begin position="39"/>
        <end position="102"/>
    </location>
</feature>
<reference evidence="2" key="1">
    <citation type="submission" date="2022-03" db="EMBL/GenBank/DDBJ databases">
        <authorList>
            <person name="Alioto T."/>
            <person name="Alioto T."/>
            <person name="Gomez Garrido J."/>
        </authorList>
    </citation>
    <scope>NUCLEOTIDE SEQUENCE</scope>
</reference>
<dbReference type="AlphaFoldDB" id="A0AAD1W2Q3"/>
<evidence type="ECO:0000313" key="2">
    <source>
        <dbReference type="EMBL" id="CAH2284388.1"/>
    </source>
</evidence>